<dbReference type="Pfam" id="PF13012">
    <property type="entry name" value="MitMem_reg"/>
    <property type="match status" value="1"/>
</dbReference>
<organism evidence="2 3">
    <name type="scientific">Saccharomycopsis crataegensis</name>
    <dbReference type="NCBI Taxonomy" id="43959"/>
    <lineage>
        <taxon>Eukaryota</taxon>
        <taxon>Fungi</taxon>
        <taxon>Dikarya</taxon>
        <taxon>Ascomycota</taxon>
        <taxon>Saccharomycotina</taxon>
        <taxon>Saccharomycetes</taxon>
        <taxon>Saccharomycopsidaceae</taxon>
        <taxon>Saccharomycopsis</taxon>
    </lineage>
</organism>
<reference evidence="2 3" key="1">
    <citation type="journal article" date="2023" name="Elife">
        <title>Identification of key yeast species and microbe-microbe interactions impacting larval growth of Drosophila in the wild.</title>
        <authorList>
            <person name="Mure A."/>
            <person name="Sugiura Y."/>
            <person name="Maeda R."/>
            <person name="Honda K."/>
            <person name="Sakurai N."/>
            <person name="Takahashi Y."/>
            <person name="Watada M."/>
            <person name="Katoh T."/>
            <person name="Gotoh A."/>
            <person name="Gotoh Y."/>
            <person name="Taniguchi I."/>
            <person name="Nakamura K."/>
            <person name="Hayashi T."/>
            <person name="Katayama T."/>
            <person name="Uemura T."/>
            <person name="Hattori Y."/>
        </authorList>
    </citation>
    <scope>NUCLEOTIDE SEQUENCE [LARGE SCALE GENOMIC DNA]</scope>
    <source>
        <strain evidence="2 3">SC-9</strain>
    </source>
</reference>
<feature type="domain" description="EIF3F/CSN6-like C-terminal" evidence="1">
    <location>
        <begin position="158"/>
        <end position="237"/>
    </location>
</feature>
<dbReference type="RefSeq" id="XP_064852640.1">
    <property type="nucleotide sequence ID" value="XM_064996568.1"/>
</dbReference>
<gene>
    <name evidence="2" type="ORF">DASC09_029650</name>
</gene>
<accession>A0AAV5QM73</accession>
<evidence type="ECO:0000259" key="1">
    <source>
        <dbReference type="Pfam" id="PF13012"/>
    </source>
</evidence>
<dbReference type="InterPro" id="IPR024969">
    <property type="entry name" value="EIF3F/CSN6-like_C"/>
</dbReference>
<dbReference type="EMBL" id="BTFZ01000010">
    <property type="protein sequence ID" value="GMM35640.1"/>
    <property type="molecule type" value="Genomic_DNA"/>
</dbReference>
<dbReference type="AlphaFoldDB" id="A0AAV5QM73"/>
<evidence type="ECO:0000313" key="2">
    <source>
        <dbReference type="EMBL" id="GMM35640.1"/>
    </source>
</evidence>
<name>A0AAV5QM73_9ASCO</name>
<keyword evidence="3" id="KW-1185">Reference proteome</keyword>
<dbReference type="GeneID" id="90073619"/>
<evidence type="ECO:0000313" key="3">
    <source>
        <dbReference type="Proteomes" id="UP001360560"/>
    </source>
</evidence>
<sequence>MKFHPLVWLSISDFLQREGTGLIGLYGSATAIITVLDMPLTDDGTINNVYLKKKIKQLNVTNAGSQLKGLVVKKGEVQLSSTQSHILQLLEVAMEEDNNNNNNNEELYVLELDESDFIEEDNNQRDAKFIGKLKSQLYKFDISTKTLVGEKLEFESLDPEKSAINSIINNNTQIDDLHSLNSVLVSKKSALSALTLKLDTIIHYLENVKTGNKPADQDILNKIGGLVALVTNDGPDKDSEVVKAFEEKDLISNFASMLGLMSDSLHKNTDVLATNMDMIAEL</sequence>
<comment type="caution">
    <text evidence="2">The sequence shown here is derived from an EMBL/GenBank/DDBJ whole genome shotgun (WGS) entry which is preliminary data.</text>
</comment>
<protein>
    <recommendedName>
        <fullName evidence="1">EIF3F/CSN6-like C-terminal domain-containing protein</fullName>
    </recommendedName>
</protein>
<dbReference type="Proteomes" id="UP001360560">
    <property type="component" value="Unassembled WGS sequence"/>
</dbReference>
<proteinExistence type="predicted"/>